<dbReference type="EMBL" id="JAGRRH010000017">
    <property type="protein sequence ID" value="KAG7353129.1"/>
    <property type="molecule type" value="Genomic_DNA"/>
</dbReference>
<keyword evidence="5" id="KW-0406">Ion transport</keyword>
<keyword evidence="2" id="KW-0813">Transport</keyword>
<feature type="domain" description="EF-hand" evidence="9">
    <location>
        <begin position="314"/>
        <end position="349"/>
    </location>
</feature>
<evidence type="ECO:0000256" key="6">
    <source>
        <dbReference type="ARBA" id="ARBA00023136"/>
    </source>
</evidence>
<protein>
    <submittedName>
        <fullName evidence="10">EF hand domain containing protein</fullName>
    </submittedName>
</protein>
<organism evidence="10 11">
    <name type="scientific">Nitzschia inconspicua</name>
    <dbReference type="NCBI Taxonomy" id="303405"/>
    <lineage>
        <taxon>Eukaryota</taxon>
        <taxon>Sar</taxon>
        <taxon>Stramenopiles</taxon>
        <taxon>Ochrophyta</taxon>
        <taxon>Bacillariophyta</taxon>
        <taxon>Bacillariophyceae</taxon>
        <taxon>Bacillariophycidae</taxon>
        <taxon>Bacillariales</taxon>
        <taxon>Bacillariaceae</taxon>
        <taxon>Nitzschia</taxon>
    </lineage>
</organism>
<evidence type="ECO:0000256" key="5">
    <source>
        <dbReference type="ARBA" id="ARBA00023065"/>
    </source>
</evidence>
<evidence type="ECO:0000313" key="11">
    <source>
        <dbReference type="Proteomes" id="UP000693970"/>
    </source>
</evidence>
<name>A0A9K3PQ56_9STRA</name>
<dbReference type="GO" id="GO:0012505">
    <property type="term" value="C:endomembrane system"/>
    <property type="evidence" value="ECO:0007669"/>
    <property type="project" value="UniProtKB-SubCell"/>
</dbReference>
<dbReference type="InterPro" id="IPR018247">
    <property type="entry name" value="EF_Hand_1_Ca_BS"/>
</dbReference>
<dbReference type="GO" id="GO:0016020">
    <property type="term" value="C:membrane"/>
    <property type="evidence" value="ECO:0007669"/>
    <property type="project" value="InterPro"/>
</dbReference>
<reference evidence="10" key="2">
    <citation type="submission" date="2021-04" db="EMBL/GenBank/DDBJ databases">
        <authorList>
            <person name="Podell S."/>
        </authorList>
    </citation>
    <scope>NUCLEOTIDE SEQUENCE</scope>
    <source>
        <strain evidence="10">Hildebrandi</strain>
    </source>
</reference>
<dbReference type="PANTHER" id="PTHR31503:SF36">
    <property type="entry name" value="SODIUM_CALCIUM EXCHANGER MEMBRANE REGION DOMAIN-CONTAINING PROTEIN"/>
    <property type="match status" value="1"/>
</dbReference>
<feature type="domain" description="EF-hand" evidence="9">
    <location>
        <begin position="278"/>
        <end position="313"/>
    </location>
</feature>
<dbReference type="PROSITE" id="PS00018">
    <property type="entry name" value="EF_HAND_1"/>
    <property type="match status" value="1"/>
</dbReference>
<dbReference type="CDD" id="cd00051">
    <property type="entry name" value="EFh"/>
    <property type="match status" value="1"/>
</dbReference>
<evidence type="ECO:0000256" key="2">
    <source>
        <dbReference type="ARBA" id="ARBA00022448"/>
    </source>
</evidence>
<keyword evidence="3 8" id="KW-0812">Transmembrane</keyword>
<evidence type="ECO:0000313" key="10">
    <source>
        <dbReference type="EMBL" id="KAG7353129.1"/>
    </source>
</evidence>
<comment type="caution">
    <text evidence="10">The sequence shown here is derived from an EMBL/GenBank/DDBJ whole genome shotgun (WGS) entry which is preliminary data.</text>
</comment>
<feature type="transmembrane region" description="Helical" evidence="8">
    <location>
        <begin position="439"/>
        <end position="462"/>
    </location>
</feature>
<dbReference type="InterPro" id="IPR004713">
    <property type="entry name" value="CaH_exchang"/>
</dbReference>
<evidence type="ECO:0000256" key="1">
    <source>
        <dbReference type="ARBA" id="ARBA00004127"/>
    </source>
</evidence>
<dbReference type="AlphaFoldDB" id="A0A9K3PQ56"/>
<dbReference type="GO" id="GO:0006874">
    <property type="term" value="P:intracellular calcium ion homeostasis"/>
    <property type="evidence" value="ECO:0007669"/>
    <property type="project" value="TreeGrafter"/>
</dbReference>
<feature type="region of interest" description="Disordered" evidence="7">
    <location>
        <begin position="246"/>
        <end position="268"/>
    </location>
</feature>
<feature type="transmembrane region" description="Helical" evidence="8">
    <location>
        <begin position="534"/>
        <end position="555"/>
    </location>
</feature>
<proteinExistence type="predicted"/>
<accession>A0A9K3PQ56</accession>
<feature type="transmembrane region" description="Helical" evidence="8">
    <location>
        <begin position="83"/>
        <end position="105"/>
    </location>
</feature>
<evidence type="ECO:0000256" key="7">
    <source>
        <dbReference type="SAM" id="MobiDB-lite"/>
    </source>
</evidence>
<dbReference type="SMART" id="SM00054">
    <property type="entry name" value="EFh"/>
    <property type="match status" value="2"/>
</dbReference>
<feature type="transmembrane region" description="Helical" evidence="8">
    <location>
        <begin position="154"/>
        <end position="174"/>
    </location>
</feature>
<dbReference type="InterPro" id="IPR004837">
    <property type="entry name" value="NaCa_Exmemb"/>
</dbReference>
<keyword evidence="4 8" id="KW-1133">Transmembrane helix</keyword>
<evidence type="ECO:0000256" key="4">
    <source>
        <dbReference type="ARBA" id="ARBA00022989"/>
    </source>
</evidence>
<feature type="transmembrane region" description="Helical" evidence="8">
    <location>
        <begin position="503"/>
        <end position="522"/>
    </location>
</feature>
<dbReference type="PANTHER" id="PTHR31503">
    <property type="entry name" value="VACUOLAR CALCIUM ION TRANSPORTER"/>
    <property type="match status" value="1"/>
</dbReference>
<feature type="transmembrane region" description="Helical" evidence="8">
    <location>
        <begin position="186"/>
        <end position="209"/>
    </location>
</feature>
<dbReference type="Pfam" id="PF13499">
    <property type="entry name" value="EF-hand_7"/>
    <property type="match status" value="1"/>
</dbReference>
<keyword evidence="6 8" id="KW-0472">Membrane</keyword>
<evidence type="ECO:0000259" key="9">
    <source>
        <dbReference type="PROSITE" id="PS50222"/>
    </source>
</evidence>
<keyword evidence="11" id="KW-1185">Reference proteome</keyword>
<feature type="transmembrane region" description="Helical" evidence="8">
    <location>
        <begin position="41"/>
        <end position="63"/>
    </location>
</feature>
<dbReference type="GO" id="GO:0005509">
    <property type="term" value="F:calcium ion binding"/>
    <property type="evidence" value="ECO:0007669"/>
    <property type="project" value="InterPro"/>
</dbReference>
<evidence type="ECO:0000256" key="8">
    <source>
        <dbReference type="SAM" id="Phobius"/>
    </source>
</evidence>
<dbReference type="GO" id="GO:0015369">
    <property type="term" value="F:calcium:proton antiporter activity"/>
    <property type="evidence" value="ECO:0007669"/>
    <property type="project" value="TreeGrafter"/>
</dbReference>
<dbReference type="PROSITE" id="PS50222">
    <property type="entry name" value="EF_HAND_2"/>
    <property type="match status" value="2"/>
</dbReference>
<dbReference type="OrthoDB" id="26525at2759"/>
<dbReference type="InterPro" id="IPR002048">
    <property type="entry name" value="EF_hand_dom"/>
</dbReference>
<feature type="transmembrane region" description="Helical" evidence="8">
    <location>
        <begin position="401"/>
        <end position="419"/>
    </location>
</feature>
<dbReference type="Pfam" id="PF01699">
    <property type="entry name" value="Na_Ca_ex"/>
    <property type="match status" value="1"/>
</dbReference>
<gene>
    <name evidence="10" type="ORF">IV203_009177</name>
</gene>
<feature type="transmembrane region" description="Helical" evidence="8">
    <location>
        <begin position="12"/>
        <end position="29"/>
    </location>
</feature>
<reference evidence="10" key="1">
    <citation type="journal article" date="2021" name="Sci. Rep.">
        <title>Diploid genomic architecture of Nitzschia inconspicua, an elite biomass production diatom.</title>
        <authorList>
            <person name="Oliver A."/>
            <person name="Podell S."/>
            <person name="Pinowska A."/>
            <person name="Traller J.C."/>
            <person name="Smith S.R."/>
            <person name="McClure R."/>
            <person name="Beliaev A."/>
            <person name="Bohutskyi P."/>
            <person name="Hill E.A."/>
            <person name="Rabines A."/>
            <person name="Zheng H."/>
            <person name="Allen L.Z."/>
            <person name="Kuo A."/>
            <person name="Grigoriev I.V."/>
            <person name="Allen A.E."/>
            <person name="Hazlebeck D."/>
            <person name="Allen E.E."/>
        </authorList>
    </citation>
    <scope>NUCLEOTIDE SEQUENCE</scope>
    <source>
        <strain evidence="10">Hildebrandi</strain>
    </source>
</reference>
<feature type="transmembrane region" description="Helical" evidence="8">
    <location>
        <begin position="474"/>
        <end position="497"/>
    </location>
</feature>
<sequence length="556" mass="61234">MAIGPTINPEDVGVTGLLWLFLSYGYALFYSANLIGEGSELLLLVPSMAGLVGGVVLPLLGAVPDGAIILFSGLGSIEVAQESLSVGIGALAGSTIMLLTVPWGLSVFAGRVDIQDGSKPNYTKRPKLTEDSGWEHTLFHTGVAITDEIRHGGVIMAITTLPYFLIQVPASFLHGPTEEIAVGEHWWALGGFTVCLIGLVWYMHLQLTFSKEGQDKHKRIAIAKKTLQEGKMSLKGVLKSTIEDYQRQNPGNSVDGEYSSLTQDDNSYEPPPPEIADILKQILWDAFQAYDKDLNGKLEQQEIRAFLKDFHENISDEEILAVRRRVDANNDDFVSFDEFVTMAYHLILSSHHRDQSGNVRQNSAREMVSDNVFSDGDDGEEEEEIPEDFTDLSPEEQQKAIKWRAFKMLSIGTAMVVYFSDPMVDVMQEIAVRAKISPFYVSFVLAPLASNASEVVASMFYAAKKTRKTMTVSLSALEGAACMNNTFCLSIFMALIFFRGLAWQYSAETISIVLVELMMAVMVRSPVMTAGRALFVLSIFPLSLVLVAGLEYIGFD</sequence>
<dbReference type="Proteomes" id="UP000693970">
    <property type="component" value="Unassembled WGS sequence"/>
</dbReference>
<comment type="subcellular location">
    <subcellularLocation>
        <location evidence="1">Endomembrane system</location>
        <topology evidence="1">Multi-pass membrane protein</topology>
    </subcellularLocation>
</comment>
<evidence type="ECO:0000256" key="3">
    <source>
        <dbReference type="ARBA" id="ARBA00022692"/>
    </source>
</evidence>